<accession>A0A3M2I511</accession>
<comment type="caution">
    <text evidence="1">The sequence shown here is derived from an EMBL/GenBank/DDBJ whole genome shotgun (WGS) entry which is preliminary data.</text>
</comment>
<proteinExistence type="predicted"/>
<evidence type="ECO:0000313" key="1">
    <source>
        <dbReference type="EMBL" id="RMH93344.1"/>
    </source>
</evidence>
<dbReference type="Proteomes" id="UP000275012">
    <property type="component" value="Unassembled WGS sequence"/>
</dbReference>
<organism evidence="1 2">
    <name type="scientific">Solilutibacter pythonis</name>
    <dbReference type="NCBI Taxonomy" id="2483112"/>
    <lineage>
        <taxon>Bacteria</taxon>
        <taxon>Pseudomonadati</taxon>
        <taxon>Pseudomonadota</taxon>
        <taxon>Gammaproteobacteria</taxon>
        <taxon>Lysobacterales</taxon>
        <taxon>Lysobacteraceae</taxon>
        <taxon>Solilutibacter</taxon>
    </lineage>
</organism>
<protein>
    <submittedName>
        <fullName evidence="1">Uncharacterized protein</fullName>
    </submittedName>
</protein>
<gene>
    <name evidence="1" type="ORF">EBB59_05530</name>
</gene>
<dbReference type="AlphaFoldDB" id="A0A3M2I511"/>
<name>A0A3M2I511_9GAMM</name>
<sequence length="106" mass="12364">MHMMQWLSIHMTLVLLKHLSGLSMNRKPLESILDIFWVERIYGKHSVVVLQLLWAIIGILDQNAQRVLLQLLVSLRDVSLQSTWDIGWDGIQTSYLTGYSARFLWI</sequence>
<reference evidence="1 2" key="1">
    <citation type="submission" date="2018-10" db="EMBL/GenBank/DDBJ databases">
        <title>Proposal of Lysobacter pythonis sp. nov. isolated from royal pythons (Python regius).</title>
        <authorList>
            <person name="Hans-Juergen B."/>
            <person name="Huptas C."/>
            <person name="Sandra B."/>
            <person name="Igor L."/>
            <person name="Joachim S."/>
            <person name="Siegfried S."/>
            <person name="Mareike W."/>
            <person name="Peter K."/>
        </authorList>
    </citation>
    <scope>NUCLEOTIDE SEQUENCE [LARGE SCALE GENOMIC DNA]</scope>
    <source>
        <strain evidence="1 2">4284/11</strain>
    </source>
</reference>
<keyword evidence="2" id="KW-1185">Reference proteome</keyword>
<dbReference type="EMBL" id="RFLY01000006">
    <property type="protein sequence ID" value="RMH93344.1"/>
    <property type="molecule type" value="Genomic_DNA"/>
</dbReference>
<evidence type="ECO:0000313" key="2">
    <source>
        <dbReference type="Proteomes" id="UP000275012"/>
    </source>
</evidence>